<dbReference type="AlphaFoldDB" id="I0WM54"/>
<dbReference type="PATRIC" id="fig|1165867.3.peg.4827"/>
<gene>
    <name evidence="2" type="ORF">W59_23650</name>
</gene>
<dbReference type="EMBL" id="AJJH01000134">
    <property type="protein sequence ID" value="EID77470.1"/>
    <property type="molecule type" value="Genomic_DNA"/>
</dbReference>
<organism evidence="2 3">
    <name type="scientific">Rhodococcus opacus RKJ300 = JCM 13270</name>
    <dbReference type="NCBI Taxonomy" id="1165867"/>
    <lineage>
        <taxon>Bacteria</taxon>
        <taxon>Bacillati</taxon>
        <taxon>Actinomycetota</taxon>
        <taxon>Actinomycetes</taxon>
        <taxon>Mycobacteriales</taxon>
        <taxon>Nocardiaceae</taxon>
        <taxon>Rhodococcus</taxon>
    </lineage>
</organism>
<dbReference type="SUPFAM" id="SSF52540">
    <property type="entry name" value="P-loop containing nucleoside triphosphate hydrolases"/>
    <property type="match status" value="1"/>
</dbReference>
<proteinExistence type="predicted"/>
<dbReference type="InterPro" id="IPR011704">
    <property type="entry name" value="ATPase_dyneun-rel_AAA"/>
</dbReference>
<evidence type="ECO:0000259" key="1">
    <source>
        <dbReference type="Pfam" id="PF07728"/>
    </source>
</evidence>
<feature type="domain" description="ATPase dynein-related AAA" evidence="1">
    <location>
        <begin position="40"/>
        <end position="178"/>
    </location>
</feature>
<protein>
    <submittedName>
        <fullName evidence="2">MoxR family ATPase</fullName>
    </submittedName>
</protein>
<dbReference type="Proteomes" id="UP000006447">
    <property type="component" value="Unassembled WGS sequence"/>
</dbReference>
<dbReference type="PANTHER" id="PTHR42759">
    <property type="entry name" value="MOXR FAMILY PROTEIN"/>
    <property type="match status" value="1"/>
</dbReference>
<dbReference type="PANTHER" id="PTHR42759:SF1">
    <property type="entry name" value="MAGNESIUM-CHELATASE SUBUNIT CHLD"/>
    <property type="match status" value="1"/>
</dbReference>
<name>I0WM54_RHOOP</name>
<evidence type="ECO:0000313" key="2">
    <source>
        <dbReference type="EMBL" id="EID77470.1"/>
    </source>
</evidence>
<dbReference type="InterPro" id="IPR050764">
    <property type="entry name" value="CbbQ/NirQ/NorQ/GpvN"/>
</dbReference>
<accession>I0WM54</accession>
<dbReference type="Gene3D" id="3.40.50.300">
    <property type="entry name" value="P-loop containing nucleotide triphosphate hydrolases"/>
    <property type="match status" value="1"/>
</dbReference>
<comment type="caution">
    <text evidence="2">The sequence shown here is derived from an EMBL/GenBank/DDBJ whole genome shotgun (WGS) entry which is preliminary data.</text>
</comment>
<dbReference type="Pfam" id="PF07728">
    <property type="entry name" value="AAA_5"/>
    <property type="match status" value="1"/>
</dbReference>
<dbReference type="GO" id="GO:0005524">
    <property type="term" value="F:ATP binding"/>
    <property type="evidence" value="ECO:0007669"/>
    <property type="project" value="InterPro"/>
</dbReference>
<dbReference type="RefSeq" id="WP_007299291.1">
    <property type="nucleotide sequence ID" value="NZ_AJJH01000134.1"/>
</dbReference>
<reference evidence="2 3" key="1">
    <citation type="journal article" date="2012" name="J. Bacteriol.">
        <title>Draft genome sequence of the nitrophenol-degrading actinomycete Rhodococcus imtechensis RKJ300.</title>
        <authorList>
            <person name="Vikram S."/>
            <person name="Kumar S."/>
            <person name="Subramanian S."/>
            <person name="Raghava G.P."/>
        </authorList>
    </citation>
    <scope>NUCLEOTIDE SEQUENCE [LARGE SCALE GENOMIC DNA]</scope>
    <source>
        <strain evidence="2 3">RKJ300</strain>
    </source>
</reference>
<dbReference type="InterPro" id="IPR027417">
    <property type="entry name" value="P-loop_NTPase"/>
</dbReference>
<dbReference type="GO" id="GO:0016887">
    <property type="term" value="F:ATP hydrolysis activity"/>
    <property type="evidence" value="ECO:0007669"/>
    <property type="project" value="InterPro"/>
</dbReference>
<evidence type="ECO:0000313" key="3">
    <source>
        <dbReference type="Proteomes" id="UP000006447"/>
    </source>
</evidence>
<sequence length="311" mass="33693">MSVSLDRIHEADVRDRVAARVVGRSRELELLIAALSAGRDIVLEGPPGTSKSTLLRAIAGEWGVPMFLVEGNAELSPSVMIGHHSPSEVLSSGYSDASFVPGPLVEAMTQGGILYVEEFNRAPEDTVNALLAAMSERRVVVPRVGEFTAHNGFRLIASMNVFDNLGTKRLSSSILDRMCRLSVDYQSAAEERDVVAGHVEHVVTQGIVDAVEITRATRHRDEVRQGSSVRGAIDLAMVIDRLAAMRRVEVPVSTDGVAHSGPDYIQLVRDATQVALSARVHLHRGAEVTVETVLDDILDLYFAVDLDRDPG</sequence>